<dbReference type="Pfam" id="PF18738">
    <property type="entry name" value="HEPN_DZIP3"/>
    <property type="match status" value="1"/>
</dbReference>
<protein>
    <recommendedName>
        <fullName evidence="2">DZIP3-like HEPN domain-containing protein</fullName>
    </recommendedName>
</protein>
<dbReference type="AlphaFoldDB" id="A0AAU9XY46"/>
<reference evidence="3 4" key="1">
    <citation type="submission" date="2022-05" db="EMBL/GenBank/DDBJ databases">
        <authorList>
            <consortium name="Genoscope - CEA"/>
            <person name="William W."/>
        </authorList>
    </citation>
    <scope>NUCLEOTIDE SEQUENCE [LARGE SCALE GENOMIC DNA]</scope>
</reference>
<dbReference type="Proteomes" id="UP001159428">
    <property type="component" value="Unassembled WGS sequence"/>
</dbReference>
<dbReference type="EMBL" id="CALNXJ010000080">
    <property type="protein sequence ID" value="CAH3161491.1"/>
    <property type="molecule type" value="Genomic_DNA"/>
</dbReference>
<feature type="non-terminal residue" evidence="3">
    <location>
        <position position="574"/>
    </location>
</feature>
<accession>A0AAU9XY46</accession>
<gene>
    <name evidence="3" type="ORF">PMEA_00033788</name>
</gene>
<sequence length="574" mass="64282">MAATLDPAEVLHSSRGRDNFQRLARLLISGGTVLLREVFDIKCPSSNLPTTLQNPAMKKLLKAAKLTKPQMDCLYPSPGMYGKSTDFDITLLFRLLRTICGLTPPVTGWDALPASTDDSLEAYLARIKYYRNLIYGHVRENMEISDDKFSVLWGEISEALVRIAGQVSPAKAKEWQTAIDTFLKDPLTEEDKRNEQELQHWYQNDTEVKEYLEKIESSVKDLGKCLEHEVRKQAQEIKDELGGKVESTAQKVQHLGQELRDEAQDIKDQLGGKVESTVQEVQHLGQELRDEAQDIKDQLGGKVESTVQEVQHLGQELRNEAQDIKDQLGGKVESTVQEVQHLGQELRNEAQDIKDQLGGKVESTAQEVQHLGQELRDEAQDIKDQLGGKVESTAQELVVTGTSEGMPKGTQDTQAGSLKMVVTGAKRKAVELAASAGLPLVGRTESIEEAGVKTYVVPNTQGVLDFIAHKYFQTVDTTKREERTEFLEFLTDVRKVLVLDTQSGSLIITVLCTSLEILDALWYDYCTGHLNDMAQKYLVTKDILKEFDLTELRLTTTIQLEEYKAARNFFLQGS</sequence>
<feature type="domain" description="DZIP3-like HEPN" evidence="2">
    <location>
        <begin position="46"/>
        <end position="191"/>
    </location>
</feature>
<evidence type="ECO:0000313" key="4">
    <source>
        <dbReference type="Proteomes" id="UP001159428"/>
    </source>
</evidence>
<evidence type="ECO:0000259" key="2">
    <source>
        <dbReference type="Pfam" id="PF18738"/>
    </source>
</evidence>
<dbReference type="PANTHER" id="PTHR46844">
    <property type="entry name" value="SLR5058 PROTEIN"/>
    <property type="match status" value="1"/>
</dbReference>
<name>A0AAU9XY46_9CNID</name>
<keyword evidence="4" id="KW-1185">Reference proteome</keyword>
<proteinExistence type="predicted"/>
<feature type="coiled-coil region" evidence="1">
    <location>
        <begin position="249"/>
        <end position="385"/>
    </location>
</feature>
<dbReference type="Gene3D" id="1.20.120.20">
    <property type="entry name" value="Apolipoprotein"/>
    <property type="match status" value="2"/>
</dbReference>
<comment type="caution">
    <text evidence="3">The sequence shown here is derived from an EMBL/GenBank/DDBJ whole genome shotgun (WGS) entry which is preliminary data.</text>
</comment>
<dbReference type="PANTHER" id="PTHR46844:SF1">
    <property type="entry name" value="SLR5058 PROTEIN"/>
    <property type="match status" value="1"/>
</dbReference>
<keyword evidence="1" id="KW-0175">Coiled coil</keyword>
<evidence type="ECO:0000313" key="3">
    <source>
        <dbReference type="EMBL" id="CAH3161491.1"/>
    </source>
</evidence>
<dbReference type="InterPro" id="IPR041249">
    <property type="entry name" value="HEPN_DZIP3"/>
</dbReference>
<organism evidence="3 4">
    <name type="scientific">Pocillopora meandrina</name>
    <dbReference type="NCBI Taxonomy" id="46732"/>
    <lineage>
        <taxon>Eukaryota</taxon>
        <taxon>Metazoa</taxon>
        <taxon>Cnidaria</taxon>
        <taxon>Anthozoa</taxon>
        <taxon>Hexacorallia</taxon>
        <taxon>Scleractinia</taxon>
        <taxon>Astrocoeniina</taxon>
        <taxon>Pocilloporidae</taxon>
        <taxon>Pocillopora</taxon>
    </lineage>
</organism>
<dbReference type="SUPFAM" id="SSF58113">
    <property type="entry name" value="Apolipoprotein A-I"/>
    <property type="match status" value="1"/>
</dbReference>
<evidence type="ECO:0000256" key="1">
    <source>
        <dbReference type="SAM" id="Coils"/>
    </source>
</evidence>